<dbReference type="PANTHER" id="PTHR30153">
    <property type="entry name" value="REPLICATIVE DNA HELICASE DNAB"/>
    <property type="match status" value="1"/>
</dbReference>
<dbReference type="Pfam" id="PF03796">
    <property type="entry name" value="DnaB_C"/>
    <property type="match status" value="1"/>
</dbReference>
<evidence type="ECO:0000256" key="12">
    <source>
        <dbReference type="RuleBase" id="RU362085"/>
    </source>
</evidence>
<dbReference type="InterPro" id="IPR007694">
    <property type="entry name" value="DNA_helicase_DnaB-like_C"/>
</dbReference>
<dbReference type="EMBL" id="LR215037">
    <property type="protein sequence ID" value="VEU75784.1"/>
    <property type="molecule type" value="Genomic_DNA"/>
</dbReference>
<evidence type="ECO:0000256" key="4">
    <source>
        <dbReference type="ARBA" id="ARBA00022741"/>
    </source>
</evidence>
<evidence type="ECO:0000256" key="10">
    <source>
        <dbReference type="ARBA" id="ARBA00048954"/>
    </source>
</evidence>
<keyword evidence="7 12" id="KW-0067">ATP-binding</keyword>
<dbReference type="Gene3D" id="1.10.860.10">
    <property type="entry name" value="DNAb Helicase, Chain A"/>
    <property type="match status" value="1"/>
</dbReference>
<dbReference type="InterPro" id="IPR027417">
    <property type="entry name" value="P-loop_NTPase"/>
</dbReference>
<keyword evidence="9" id="KW-0413">Isomerase</keyword>
<evidence type="ECO:0000313" key="15">
    <source>
        <dbReference type="Proteomes" id="UP000290243"/>
    </source>
</evidence>
<reference evidence="14 15" key="1">
    <citation type="submission" date="2019-01" db="EMBL/GenBank/DDBJ databases">
        <authorList>
            <consortium name="Pathogen Informatics"/>
        </authorList>
    </citation>
    <scope>NUCLEOTIDE SEQUENCE [LARGE SCALE GENOMIC DNA]</scope>
    <source>
        <strain evidence="14 15">NCTC10168</strain>
    </source>
</reference>
<dbReference type="InterPro" id="IPR016136">
    <property type="entry name" value="DNA_helicase_N/primase_C"/>
</dbReference>
<dbReference type="GO" id="GO:0005524">
    <property type="term" value="F:ATP binding"/>
    <property type="evidence" value="ECO:0007669"/>
    <property type="project" value="UniProtKB-UniRule"/>
</dbReference>
<feature type="domain" description="SF4 helicase" evidence="13">
    <location>
        <begin position="175"/>
        <end position="455"/>
    </location>
</feature>
<keyword evidence="5 12" id="KW-0378">Hydrolase</keyword>
<dbReference type="Pfam" id="PF00772">
    <property type="entry name" value="DnaB"/>
    <property type="match status" value="1"/>
</dbReference>
<dbReference type="Proteomes" id="UP000290243">
    <property type="component" value="Chromosome"/>
</dbReference>
<evidence type="ECO:0000259" key="13">
    <source>
        <dbReference type="PROSITE" id="PS51199"/>
    </source>
</evidence>
<dbReference type="GO" id="GO:0005829">
    <property type="term" value="C:cytosol"/>
    <property type="evidence" value="ECO:0007669"/>
    <property type="project" value="TreeGrafter"/>
</dbReference>
<dbReference type="EC" id="5.6.2.3" evidence="11 12"/>
<dbReference type="SUPFAM" id="SSF48024">
    <property type="entry name" value="N-terminal domain of DnaB helicase"/>
    <property type="match status" value="1"/>
</dbReference>
<evidence type="ECO:0000256" key="9">
    <source>
        <dbReference type="ARBA" id="ARBA00023235"/>
    </source>
</evidence>
<evidence type="ECO:0000256" key="2">
    <source>
        <dbReference type="ARBA" id="ARBA00022515"/>
    </source>
</evidence>
<dbReference type="PROSITE" id="PS51199">
    <property type="entry name" value="SF4_HELICASE"/>
    <property type="match status" value="1"/>
</dbReference>
<dbReference type="GO" id="GO:0016887">
    <property type="term" value="F:ATP hydrolysis activity"/>
    <property type="evidence" value="ECO:0007669"/>
    <property type="project" value="RHEA"/>
</dbReference>
<dbReference type="GO" id="GO:0003677">
    <property type="term" value="F:DNA binding"/>
    <property type="evidence" value="ECO:0007669"/>
    <property type="project" value="UniProtKB-UniRule"/>
</dbReference>
<dbReference type="KEGG" id="mmau:NCTC10168_00718"/>
<protein>
    <recommendedName>
        <fullName evidence="11 12">Replicative DNA helicase</fullName>
        <ecNumber evidence="11 12">5.6.2.3</ecNumber>
    </recommendedName>
</protein>
<dbReference type="OrthoDB" id="9773982at2"/>
<keyword evidence="8 12" id="KW-0238">DNA-binding</keyword>
<keyword evidence="4 12" id="KW-0547">Nucleotide-binding</keyword>
<comment type="function">
    <text evidence="12">The main replicative DNA helicase, it participates in initiation and elongation during chromosome replication. Travels ahead of the DNA replisome, separating dsDNA into templates for DNA synthesis. A processive ATP-dependent 5'-3' DNA helicase it has DNA-dependent ATPase activity.</text>
</comment>
<keyword evidence="3 12" id="KW-0235">DNA replication</keyword>
<evidence type="ECO:0000256" key="3">
    <source>
        <dbReference type="ARBA" id="ARBA00022705"/>
    </source>
</evidence>
<evidence type="ECO:0000256" key="7">
    <source>
        <dbReference type="ARBA" id="ARBA00022840"/>
    </source>
</evidence>
<gene>
    <name evidence="14" type="primary">dnaB</name>
    <name evidence="14" type="ORF">NCTC10168_00718</name>
</gene>
<evidence type="ECO:0000256" key="5">
    <source>
        <dbReference type="ARBA" id="ARBA00022801"/>
    </source>
</evidence>
<dbReference type="Gene3D" id="3.40.50.300">
    <property type="entry name" value="P-loop containing nucleotide triphosphate hydrolases"/>
    <property type="match status" value="1"/>
</dbReference>
<dbReference type="GO" id="GO:1990077">
    <property type="term" value="C:primosome complex"/>
    <property type="evidence" value="ECO:0007669"/>
    <property type="project" value="UniProtKB-UniRule"/>
</dbReference>
<dbReference type="InterPro" id="IPR007692">
    <property type="entry name" value="DNA_helicase_DnaB"/>
</dbReference>
<comment type="catalytic activity">
    <reaction evidence="10 12">
        <text>ATP + H2O = ADP + phosphate + H(+)</text>
        <dbReference type="Rhea" id="RHEA:13065"/>
        <dbReference type="ChEBI" id="CHEBI:15377"/>
        <dbReference type="ChEBI" id="CHEBI:15378"/>
        <dbReference type="ChEBI" id="CHEBI:30616"/>
        <dbReference type="ChEBI" id="CHEBI:43474"/>
        <dbReference type="ChEBI" id="CHEBI:456216"/>
        <dbReference type="EC" id="5.6.2.3"/>
    </reaction>
</comment>
<dbReference type="PANTHER" id="PTHR30153:SF2">
    <property type="entry name" value="REPLICATIVE DNA HELICASE"/>
    <property type="match status" value="1"/>
</dbReference>
<dbReference type="GO" id="GO:0006269">
    <property type="term" value="P:DNA replication, synthesis of primer"/>
    <property type="evidence" value="ECO:0007669"/>
    <property type="project" value="UniProtKB-UniRule"/>
</dbReference>
<evidence type="ECO:0000256" key="1">
    <source>
        <dbReference type="ARBA" id="ARBA00008428"/>
    </source>
</evidence>
<dbReference type="RefSeq" id="WP_129647177.1">
    <property type="nucleotide sequence ID" value="NZ_LR215037.1"/>
</dbReference>
<dbReference type="NCBIfam" id="TIGR00665">
    <property type="entry name" value="DnaB"/>
    <property type="match status" value="1"/>
</dbReference>
<comment type="similarity">
    <text evidence="1 12">Belongs to the helicase family. DnaB subfamily.</text>
</comment>
<dbReference type="InterPro" id="IPR036185">
    <property type="entry name" value="DNA_heli_DnaB-like_N_sf"/>
</dbReference>
<keyword evidence="6 12" id="KW-0347">Helicase</keyword>
<dbReference type="GO" id="GO:0043139">
    <property type="term" value="F:5'-3' DNA helicase activity"/>
    <property type="evidence" value="ECO:0007669"/>
    <property type="project" value="UniProtKB-EC"/>
</dbReference>
<evidence type="ECO:0000256" key="6">
    <source>
        <dbReference type="ARBA" id="ARBA00022806"/>
    </source>
</evidence>
<dbReference type="AlphaFoldDB" id="A0A449B5A0"/>
<dbReference type="InterPro" id="IPR007693">
    <property type="entry name" value="DNA_helicase_DnaB-like_N"/>
</dbReference>
<name>A0A449B5A0_9BACT</name>
<proteinExistence type="inferred from homology"/>
<evidence type="ECO:0000256" key="11">
    <source>
        <dbReference type="NCBIfam" id="TIGR00665"/>
    </source>
</evidence>
<evidence type="ECO:0000256" key="8">
    <source>
        <dbReference type="ARBA" id="ARBA00023125"/>
    </source>
</evidence>
<keyword evidence="15" id="KW-1185">Reference proteome</keyword>
<keyword evidence="2 12" id="KW-0639">Primosome</keyword>
<sequence length="465" mass="53371">MDSKVNFSNKEMEISILGLVYIKNSNAQKIIPYLTKEDFSSTENASFFEIIKELFEKNITINREQVLNLAIRKKLNFINYDYLANLELNAGLSSNITFYLQELEKLTKLREISQKINKIQHTLNTNINVNDKEIISELHNLLLNIEVNKSDSDFLTSSQASDEFIEDLKIRRNLGKEGVTGVASGYKEIDESTQGFQGGELIILAARPAMGKTAFALNIANNAALSGKRVVFFTLEMPAKQLMGRLYGINSEIDMAKFKKPRELNEAELFKIMSVRETIINKLDLFIDESAKTDLSTLLWKCRRLHKIKPIDLIIIDYLQLLAVDATKPSRDRQVEVSTISRNLKTLALELKIPIISLSQLSREVEKREDKKPLLSDLRESGTIEQDADMVMFLFRKNYYQKKSQEEIQKEKEQFGDLGEFTDVIMAKHRNGPTGIYKLLFKMNCGKFEDIYHLYDKTLTEGMDD</sequence>
<organism evidence="14 15">
    <name type="scientific">Mycoplasmopsis maculosa</name>
    <dbReference type="NCBI Taxonomy" id="114885"/>
    <lineage>
        <taxon>Bacteria</taxon>
        <taxon>Bacillati</taxon>
        <taxon>Mycoplasmatota</taxon>
        <taxon>Mycoplasmoidales</taxon>
        <taxon>Metamycoplasmataceae</taxon>
        <taxon>Mycoplasmopsis</taxon>
    </lineage>
</organism>
<dbReference type="SUPFAM" id="SSF52540">
    <property type="entry name" value="P-loop containing nucleoside triphosphate hydrolases"/>
    <property type="match status" value="1"/>
</dbReference>
<accession>A0A449B5A0</accession>
<evidence type="ECO:0000313" key="14">
    <source>
        <dbReference type="EMBL" id="VEU75784.1"/>
    </source>
</evidence>
<dbReference type="CDD" id="cd00984">
    <property type="entry name" value="DnaB_C"/>
    <property type="match status" value="1"/>
</dbReference>